<feature type="domain" description="C2H2-type" evidence="5">
    <location>
        <begin position="238"/>
        <end position="268"/>
    </location>
</feature>
<dbReference type="PROSITE" id="PS00028">
    <property type="entry name" value="ZINC_FINGER_C2H2_1"/>
    <property type="match status" value="1"/>
</dbReference>
<comment type="caution">
    <text evidence="6">The sequence shown here is derived from an EMBL/GenBank/DDBJ whole genome shotgun (WGS) entry which is preliminary data.</text>
</comment>
<feature type="region of interest" description="Disordered" evidence="4">
    <location>
        <begin position="1"/>
        <end position="96"/>
    </location>
</feature>
<dbReference type="OrthoDB" id="5424797at2759"/>
<dbReference type="GO" id="GO:0006355">
    <property type="term" value="P:regulation of DNA-templated transcription"/>
    <property type="evidence" value="ECO:0007669"/>
    <property type="project" value="InterPro"/>
</dbReference>
<dbReference type="GO" id="GO:0008270">
    <property type="term" value="F:zinc ion binding"/>
    <property type="evidence" value="ECO:0007669"/>
    <property type="project" value="UniProtKB-KW"/>
</dbReference>
<evidence type="ECO:0000313" key="7">
    <source>
        <dbReference type="Proteomes" id="UP000284375"/>
    </source>
</evidence>
<reference evidence="6 7" key="1">
    <citation type="submission" date="2015-09" db="EMBL/GenBank/DDBJ databases">
        <title>Host preference determinants of Valsa canker pathogens revealed by comparative genomics.</title>
        <authorList>
            <person name="Yin Z."/>
            <person name="Huang L."/>
        </authorList>
    </citation>
    <scope>NUCLEOTIDE SEQUENCE [LARGE SCALE GENOMIC DNA]</scope>
    <source>
        <strain evidence="6 7">YSFL</strain>
    </source>
</reference>
<keyword evidence="7" id="KW-1185">Reference proteome</keyword>
<feature type="region of interest" description="Disordered" evidence="4">
    <location>
        <begin position="192"/>
        <end position="223"/>
    </location>
</feature>
<dbReference type="EMBL" id="LJZO01000002">
    <property type="protein sequence ID" value="ROW04087.1"/>
    <property type="molecule type" value="Genomic_DNA"/>
</dbReference>
<keyword evidence="3" id="KW-0863">Zinc-finger</keyword>
<keyword evidence="3" id="KW-0862">Zinc</keyword>
<dbReference type="GO" id="GO:0005634">
    <property type="term" value="C:nucleus"/>
    <property type="evidence" value="ECO:0007669"/>
    <property type="project" value="UniProtKB-SubCell"/>
</dbReference>
<evidence type="ECO:0000313" key="6">
    <source>
        <dbReference type="EMBL" id="ROW04087.1"/>
    </source>
</evidence>
<evidence type="ECO:0000256" key="4">
    <source>
        <dbReference type="SAM" id="MobiDB-lite"/>
    </source>
</evidence>
<sequence>MFSNVFTSRDERGNNTSASPELPRVVSDIQDPSAQEALATGFPHPRSSQGPKSIDHEARRALQTPSQLAVIPSQPHPGSRARPRSPGSAPSPGRSRIEVVLNVAPFRPAPGQVPFYEADDLEDGPVTSDVAPKKKRGPRPKTLSATPSATVTPAAPSTTGKRPRGRPKGWRPGMPSTKTGLLTASAYKYLDKDGKAKIPAPPPKSTGAKRRGRPPRGPSPTPRVVWEKLVEPPKYVRFLCEWPSCKAELQNIETLRKHIRLVHGRADPLVCKWAGCDGRSPEFTQDYEFHDHVDEEHLVPFVWHVGDGQRNEGLMIRSDKASDEVPSYLFGMDGEQVTPSVDDQELEDFLTWRDNRRRLRRILMQRDANAPDSCSAVAISMPIPFYDWNTSTARHAIENPSRMSTVLS</sequence>
<dbReference type="Proteomes" id="UP000284375">
    <property type="component" value="Unassembled WGS sequence"/>
</dbReference>
<feature type="region of interest" description="Disordered" evidence="4">
    <location>
        <begin position="108"/>
        <end position="178"/>
    </location>
</feature>
<organism evidence="6 7">
    <name type="scientific">Cytospora chrysosperma</name>
    <name type="common">Cytospora canker fungus</name>
    <name type="synonym">Sphaeria chrysosperma</name>
    <dbReference type="NCBI Taxonomy" id="252740"/>
    <lineage>
        <taxon>Eukaryota</taxon>
        <taxon>Fungi</taxon>
        <taxon>Dikarya</taxon>
        <taxon>Ascomycota</taxon>
        <taxon>Pezizomycotina</taxon>
        <taxon>Sordariomycetes</taxon>
        <taxon>Sordariomycetidae</taxon>
        <taxon>Diaporthales</taxon>
        <taxon>Cytosporaceae</taxon>
        <taxon>Cytospora</taxon>
    </lineage>
</organism>
<protein>
    <recommendedName>
        <fullName evidence="5">C2H2-type domain-containing protein</fullName>
    </recommendedName>
</protein>
<dbReference type="STRING" id="252740.A0A423WKY2"/>
<dbReference type="SMART" id="SM00355">
    <property type="entry name" value="ZnF_C2H2"/>
    <property type="match status" value="2"/>
</dbReference>
<evidence type="ECO:0000256" key="2">
    <source>
        <dbReference type="ARBA" id="ARBA00023242"/>
    </source>
</evidence>
<dbReference type="PROSITE" id="PS50157">
    <property type="entry name" value="ZINC_FINGER_C2H2_2"/>
    <property type="match status" value="1"/>
</dbReference>
<evidence type="ECO:0000256" key="3">
    <source>
        <dbReference type="PROSITE-ProRule" id="PRU00042"/>
    </source>
</evidence>
<name>A0A423WKY2_CYTCH</name>
<feature type="compositionally biased region" description="Low complexity" evidence="4">
    <location>
        <begin position="142"/>
        <end position="160"/>
    </location>
</feature>
<evidence type="ECO:0000256" key="1">
    <source>
        <dbReference type="ARBA" id="ARBA00004123"/>
    </source>
</evidence>
<dbReference type="Gene3D" id="3.30.160.60">
    <property type="entry name" value="Classic Zinc Finger"/>
    <property type="match status" value="1"/>
</dbReference>
<comment type="subcellular location">
    <subcellularLocation>
        <location evidence="1">Nucleus</location>
    </subcellularLocation>
</comment>
<dbReference type="InterPro" id="IPR013087">
    <property type="entry name" value="Znf_C2H2_type"/>
</dbReference>
<evidence type="ECO:0000259" key="5">
    <source>
        <dbReference type="PROSITE" id="PS50157"/>
    </source>
</evidence>
<dbReference type="AlphaFoldDB" id="A0A423WKY2"/>
<accession>A0A423WKY2</accession>
<gene>
    <name evidence="6" type="ORF">VSDG_01149</name>
</gene>
<keyword evidence="2" id="KW-0539">Nucleus</keyword>
<dbReference type="InterPro" id="IPR000637">
    <property type="entry name" value="HMGI/Y_DNA-bd_CS"/>
</dbReference>
<feature type="compositionally biased region" description="Low complexity" evidence="4">
    <location>
        <begin position="77"/>
        <end position="94"/>
    </location>
</feature>
<keyword evidence="3" id="KW-0479">Metal-binding</keyword>
<dbReference type="PROSITE" id="PS00354">
    <property type="entry name" value="HMGI_Y"/>
    <property type="match status" value="1"/>
</dbReference>
<proteinExistence type="predicted"/>